<protein>
    <submittedName>
        <fullName evidence="5">Uncharacterized protein</fullName>
    </submittedName>
</protein>
<dbReference type="InterPro" id="IPR020904">
    <property type="entry name" value="Sc_DH/Rdtase_CS"/>
</dbReference>
<evidence type="ECO:0000313" key="5">
    <source>
        <dbReference type="EMBL" id="VUC23253.1"/>
    </source>
</evidence>
<dbReference type="PANTHER" id="PTHR44169:SF6">
    <property type="entry name" value="NADPH-DEPENDENT 1-ACYLDIHYDROXYACETONE PHOSPHATE REDUCTASE"/>
    <property type="match status" value="1"/>
</dbReference>
<dbReference type="PRINTS" id="PR00080">
    <property type="entry name" value="SDRFAMILY"/>
</dbReference>
<evidence type="ECO:0000313" key="6">
    <source>
        <dbReference type="Proteomes" id="UP000766486"/>
    </source>
</evidence>
<evidence type="ECO:0000256" key="2">
    <source>
        <dbReference type="ARBA" id="ARBA00022857"/>
    </source>
</evidence>
<dbReference type="PROSITE" id="PS00061">
    <property type="entry name" value="ADH_SHORT"/>
    <property type="match status" value="1"/>
</dbReference>
<dbReference type="SUPFAM" id="SSF51735">
    <property type="entry name" value="NAD(P)-binding Rossmann-fold domains"/>
    <property type="match status" value="1"/>
</dbReference>
<proteinExistence type="inferred from homology"/>
<accession>A0ABY6TX09</accession>
<dbReference type="PANTHER" id="PTHR44169">
    <property type="entry name" value="NADPH-DEPENDENT 1-ACYLDIHYDROXYACETONE PHOSPHATE REDUCTASE"/>
    <property type="match status" value="1"/>
</dbReference>
<dbReference type="PRINTS" id="PR00081">
    <property type="entry name" value="GDHRDH"/>
</dbReference>
<dbReference type="EMBL" id="CABFNS010000700">
    <property type="protein sequence ID" value="VUC23253.1"/>
    <property type="molecule type" value="Genomic_DNA"/>
</dbReference>
<dbReference type="InterPro" id="IPR002347">
    <property type="entry name" value="SDR_fam"/>
</dbReference>
<reference evidence="5 6" key="1">
    <citation type="submission" date="2019-06" db="EMBL/GenBank/DDBJ databases">
        <authorList>
            <person name="Broberg M."/>
        </authorList>
    </citation>
    <scope>NUCLEOTIDE SEQUENCE [LARGE SCALE GENOMIC DNA]</scope>
</reference>
<keyword evidence="6" id="KW-1185">Reference proteome</keyword>
<sequence length="298" mass="33021">MSDSRKISALVTGCTPGGIGHALISEYQRRGCYVIATARNPAVLEELTRQGFTAVRLDVTNQESIAQCKQEVEKLTGGRLDILVNNAGRDHTIPALDIDIEDVKATYDANVFGPMAMVSAFSSLLVPARGLIVNNSSISSRSWDLFCAAYGSSKVALNIYSRALRLELQPLGVRVMVLVTGTIRSNIVTHQQRSLPPGSYYEPVDDVFKWKIWYSQETETMPAEVYAKRVVSETLKGEGWLGGLIGGTPYELWYGGLATGTWLFNFLPERVAHYIFSLYWGIAAMKRRMDAAREKKQT</sequence>
<dbReference type="Pfam" id="PF00106">
    <property type="entry name" value="adh_short"/>
    <property type="match status" value="1"/>
</dbReference>
<keyword evidence="3" id="KW-0560">Oxidoreductase</keyword>
<keyword evidence="2" id="KW-0521">NADP</keyword>
<dbReference type="InterPro" id="IPR036291">
    <property type="entry name" value="NAD(P)-bd_dom_sf"/>
</dbReference>
<comment type="similarity">
    <text evidence="1 4">Belongs to the short-chain dehydrogenases/reductases (SDR) family.</text>
</comment>
<evidence type="ECO:0000256" key="1">
    <source>
        <dbReference type="ARBA" id="ARBA00006484"/>
    </source>
</evidence>
<comment type="caution">
    <text evidence="5">The sequence shown here is derived from an EMBL/GenBank/DDBJ whole genome shotgun (WGS) entry which is preliminary data.</text>
</comment>
<evidence type="ECO:0000256" key="4">
    <source>
        <dbReference type="RuleBase" id="RU000363"/>
    </source>
</evidence>
<evidence type="ECO:0000256" key="3">
    <source>
        <dbReference type="ARBA" id="ARBA00023002"/>
    </source>
</evidence>
<dbReference type="Gene3D" id="3.40.50.720">
    <property type="entry name" value="NAD(P)-binding Rossmann-like Domain"/>
    <property type="match status" value="1"/>
</dbReference>
<gene>
    <name evidence="5" type="ORF">CLO192961_LOCUS107461</name>
</gene>
<name>A0ABY6TX09_BIOOC</name>
<organism evidence="5 6">
    <name type="scientific">Bionectria ochroleuca</name>
    <name type="common">Gliocladium roseum</name>
    <dbReference type="NCBI Taxonomy" id="29856"/>
    <lineage>
        <taxon>Eukaryota</taxon>
        <taxon>Fungi</taxon>
        <taxon>Dikarya</taxon>
        <taxon>Ascomycota</taxon>
        <taxon>Pezizomycotina</taxon>
        <taxon>Sordariomycetes</taxon>
        <taxon>Hypocreomycetidae</taxon>
        <taxon>Hypocreales</taxon>
        <taxon>Bionectriaceae</taxon>
        <taxon>Clonostachys</taxon>
    </lineage>
</organism>
<dbReference type="Proteomes" id="UP000766486">
    <property type="component" value="Unassembled WGS sequence"/>
</dbReference>